<dbReference type="PROSITE" id="PS51782">
    <property type="entry name" value="LYSM"/>
    <property type="match status" value="1"/>
</dbReference>
<sequence length="510" mass="57789">MLQGAVTNSISYDRFVGGEDSQALIESDVIVPEDMPDAINVVAVVGDAVINEVIESDEKIQVDGELRLNIIYAADKDKKLMRINKSIDFTHFLEINGSKSKCISLVNARVEHVDYSLINSRKMNVKVIVNISGRAFDKEKKEAIVGIQGEEDIEYLKKTIKLSNIVGQNSAETFLKEQVKISDGEPNISRILKTDVVIKPEEPKITDNRVVIQGSVHVYVVYEGDSKDEYGYEECDLNYANFIEVPGALSYMRANTYERIIEKNIEISSDENGDNRIIDIELVLKTEALVVEKDETEIPVDIYGITRNVEPVIESIEAISQQERFKSQAIFKENVEFKNNVRKIIDVVAYPVLSDYILKDGKVLLEGIIDYNIMYIGDNGNPMSFKGEAQFKTFLDAPIDDGELFIDLKITHISYDIMAMKEAELKFVVDATVDAFKISRYDILADVKEIDEARSEENRHSITIYMVQKDDELWDIAKRYRTAKEDIIKVNDLKEEKVLAGSKLIIPNKI</sequence>
<dbReference type="Gene3D" id="3.10.350.10">
    <property type="entry name" value="LysM domain"/>
    <property type="match status" value="1"/>
</dbReference>
<comment type="caution">
    <text evidence="2">The sequence shown here is derived from an EMBL/GenBank/DDBJ whole genome shotgun (WGS) entry which is preliminary data.</text>
</comment>
<gene>
    <name evidence="2" type="ORF">J2Z80_001863</name>
</gene>
<dbReference type="RefSeq" id="WP_209454109.1">
    <property type="nucleotide sequence ID" value="NZ_JAGGLT010000019.1"/>
</dbReference>
<proteinExistence type="predicted"/>
<feature type="domain" description="LysM" evidence="1">
    <location>
        <begin position="463"/>
        <end position="506"/>
    </location>
</feature>
<dbReference type="Pfam" id="PF12673">
    <property type="entry name" value="SipL"/>
    <property type="match status" value="3"/>
</dbReference>
<dbReference type="SUPFAM" id="SSF54106">
    <property type="entry name" value="LysM domain"/>
    <property type="match status" value="1"/>
</dbReference>
<dbReference type="InterPro" id="IPR024300">
    <property type="entry name" value="SipL_SPOCS_dom"/>
</dbReference>
<evidence type="ECO:0000313" key="2">
    <source>
        <dbReference type="EMBL" id="MBP2072332.1"/>
    </source>
</evidence>
<dbReference type="EMBL" id="JAGGLT010000019">
    <property type="protein sequence ID" value="MBP2072332.1"/>
    <property type="molecule type" value="Genomic_DNA"/>
</dbReference>
<protein>
    <recommendedName>
        <fullName evidence="1">LysM domain-containing protein</fullName>
    </recommendedName>
</protein>
<keyword evidence="3" id="KW-1185">Reference proteome</keyword>
<dbReference type="SMART" id="SM00257">
    <property type="entry name" value="LysM"/>
    <property type="match status" value="1"/>
</dbReference>
<evidence type="ECO:0000313" key="3">
    <source>
        <dbReference type="Proteomes" id="UP001166402"/>
    </source>
</evidence>
<dbReference type="Pfam" id="PF01476">
    <property type="entry name" value="LysM"/>
    <property type="match status" value="1"/>
</dbReference>
<name>A0ABS4NFA6_9THEO</name>
<organism evidence="2 3">
    <name type="scientific">Thermoanaerobacterium butyriciformans</name>
    <dbReference type="NCBI Taxonomy" id="1702242"/>
    <lineage>
        <taxon>Bacteria</taxon>
        <taxon>Bacillati</taxon>
        <taxon>Bacillota</taxon>
        <taxon>Clostridia</taxon>
        <taxon>Thermoanaerobacterales</taxon>
        <taxon>Thermoanaerobacteraceae</taxon>
        <taxon>Thermoanaerobacterium</taxon>
    </lineage>
</organism>
<dbReference type="CDD" id="cd00118">
    <property type="entry name" value="LysM"/>
    <property type="match status" value="1"/>
</dbReference>
<evidence type="ECO:0000259" key="1">
    <source>
        <dbReference type="PROSITE" id="PS51782"/>
    </source>
</evidence>
<dbReference type="InterPro" id="IPR018392">
    <property type="entry name" value="LysM"/>
</dbReference>
<dbReference type="Proteomes" id="UP001166402">
    <property type="component" value="Unassembled WGS sequence"/>
</dbReference>
<reference evidence="2" key="1">
    <citation type="submission" date="2021-03" db="EMBL/GenBank/DDBJ databases">
        <title>Genomic Encyclopedia of Type Strains, Phase IV (KMG-IV): sequencing the most valuable type-strain genomes for metagenomic binning, comparative biology and taxonomic classification.</title>
        <authorList>
            <person name="Goeker M."/>
        </authorList>
    </citation>
    <scope>NUCLEOTIDE SEQUENCE</scope>
    <source>
        <strain evidence="2">DSM 101588</strain>
    </source>
</reference>
<accession>A0ABS4NFA6</accession>
<dbReference type="InterPro" id="IPR036779">
    <property type="entry name" value="LysM_dom_sf"/>
</dbReference>